<evidence type="ECO:0000259" key="2">
    <source>
        <dbReference type="PROSITE" id="PS50919"/>
    </source>
</evidence>
<dbReference type="NCBIfam" id="TIGR04183">
    <property type="entry name" value="Por_Secre_tail"/>
    <property type="match status" value="1"/>
</dbReference>
<protein>
    <submittedName>
        <fullName evidence="3">Putative secreted protein (Por secretion system target)</fullName>
    </submittedName>
</protein>
<dbReference type="Gene3D" id="2.60.40.1180">
    <property type="entry name" value="Golgi alpha-mannosidase II"/>
    <property type="match status" value="1"/>
</dbReference>
<dbReference type="SUPFAM" id="SSF51445">
    <property type="entry name" value="(Trans)glycosidases"/>
    <property type="match status" value="1"/>
</dbReference>
<organism evidence="3 4">
    <name type="scientific">Marinoscillum furvescens DSM 4134</name>
    <dbReference type="NCBI Taxonomy" id="1122208"/>
    <lineage>
        <taxon>Bacteria</taxon>
        <taxon>Pseudomonadati</taxon>
        <taxon>Bacteroidota</taxon>
        <taxon>Cytophagia</taxon>
        <taxon>Cytophagales</taxon>
        <taxon>Reichenbachiellaceae</taxon>
        <taxon>Marinoscillum</taxon>
    </lineage>
</organism>
<dbReference type="EMBL" id="QREG01000002">
    <property type="protein sequence ID" value="REE02235.1"/>
    <property type="molecule type" value="Genomic_DNA"/>
</dbReference>
<dbReference type="Gene3D" id="2.80.10.50">
    <property type="match status" value="1"/>
</dbReference>
<keyword evidence="1" id="KW-0732">Signal</keyword>
<dbReference type="AlphaFoldDB" id="A0A3D9L7E4"/>
<sequence length="1104" mass="121006">MMKKLVLLLLAFVCAAYLHAQVTYDFTSELTERANTGENLVWHYISEDEGHLVNGELSPQFAALIEQAGFENIRFPGGTVSDLFDWKKTIAPVDERPQQLVLMWRNYPSTPTGEPDNPSVQFGVNEAIKMAHLAGATIVPVFSPNYNTQHHLDLYEYLTAGPSQDLDGNGVYWGAVRDSLGLAPVEVPVVEIGNELGGDEHLIWYQFTSDGFNLDDNVNRKDKGLNGGNVVFTNQKAHKGRGWVNKSQQNAPGTFKSDGVRHEVFYALFPPIHTVGNAKVGTDYSNSANYEVYEPVFIADTTDPADPAIWSAFGPNDKKFVFRKSDGLIMFGDGVNGKKIPANVNVFMDYTSGPHDGYLHLHNALKNIDPNIVISDGGELNTTQKDAEQIHGGFSLQNATNGLADGDIITEFMGKAYFSYAEYLKERVTHIPNGTEIIVGEHATLDFGPGANISVTDAQGVTQHQREYTILGALQQVIESERMTIRFGRHTNHPVTVFNKTSMTNQAHSIKSHSYSGAAQPDSVFTTSMGVAQEFFIRHTGKIALQSTANSIPTVSMKHRNLTSVNTFVSKPMPKYIAYASRDEGGEYVFLTAINPSGTTVYTPEFTVNNLPTVAFDTASALVTVLRSDSIYAVNSPTNRNAIRIDTLLSNPDLTLDSANLKVSFSLEPLTAKTVKLYAGGLPVGQACDTPPSGFVTIKNESLGGYLEWTTLPDPTDAAKDEVRLIDEAVGSAYTKWEFVPSTVSGWYNLQSENGNLLQLTDITDQIGNTTGLALRTVSSTTDGSWKRWRLKEAGNDECYIENHEFGNYVRATDQVQNSSLPAYYVHGGPTSSNGPWAKWKIDTLGAVPISWTYIDNTSAIGSPRLQQASTTDPSPGAAAASATDLHVGLDQWTGDWVQWKMVPVSGANFYFIEGKGSPKRLQSVSEVETKEGVAGYATRLVPTTNVDDFVQWEVVMVAGDTFRLKNKGTGYYLRATDITWNGDSDKLEVFSVPETSLDSKTSWKFNEVSAGARLAGNEGSPNLLSFYPNPVKQGDKIMLTLGNGVDPYEIAVLDLNGRIMDCRMQEKPEQGLIYLETENLGKGVYMLTFKQGGSAHNFKFIIE</sequence>
<dbReference type="InterPro" id="IPR017853">
    <property type="entry name" value="GH"/>
</dbReference>
<evidence type="ECO:0000313" key="4">
    <source>
        <dbReference type="Proteomes" id="UP000256779"/>
    </source>
</evidence>
<evidence type="ECO:0000313" key="3">
    <source>
        <dbReference type="EMBL" id="REE02235.1"/>
    </source>
</evidence>
<dbReference type="PROSITE" id="PS50919">
    <property type="entry name" value="MIR"/>
    <property type="match status" value="1"/>
</dbReference>
<dbReference type="InterPro" id="IPR013780">
    <property type="entry name" value="Glyco_hydro_b"/>
</dbReference>
<dbReference type="CDD" id="cd23432">
    <property type="entry name" value="beta-trefoil_Ricin_EndoBetaGal-like"/>
    <property type="match status" value="1"/>
</dbReference>
<feature type="domain" description="MIR" evidence="2">
    <location>
        <begin position="954"/>
        <end position="1009"/>
    </location>
</feature>
<dbReference type="OrthoDB" id="975579at2"/>
<dbReference type="InterPro" id="IPR016093">
    <property type="entry name" value="MIR_motif"/>
</dbReference>
<feature type="chain" id="PRO_5017633257" evidence="1">
    <location>
        <begin position="21"/>
        <end position="1104"/>
    </location>
</feature>
<dbReference type="Pfam" id="PF22848">
    <property type="entry name" value="ASD1_dom"/>
    <property type="match status" value="1"/>
</dbReference>
<keyword evidence="4" id="KW-1185">Reference proteome</keyword>
<reference evidence="3 4" key="1">
    <citation type="submission" date="2018-07" db="EMBL/GenBank/DDBJ databases">
        <title>Genomic Encyclopedia of Type Strains, Phase IV (KMG-IV): sequencing the most valuable type-strain genomes for metagenomic binning, comparative biology and taxonomic classification.</title>
        <authorList>
            <person name="Goeker M."/>
        </authorList>
    </citation>
    <scope>NUCLEOTIDE SEQUENCE [LARGE SCALE GENOMIC DNA]</scope>
    <source>
        <strain evidence="3 4">DSM 4134</strain>
    </source>
</reference>
<dbReference type="InterPro" id="IPR055235">
    <property type="entry name" value="ASD1_cat"/>
</dbReference>
<dbReference type="Pfam" id="PF18962">
    <property type="entry name" value="Por_Secre_tail"/>
    <property type="match status" value="1"/>
</dbReference>
<gene>
    <name evidence="3" type="ORF">C7460_102260</name>
</gene>
<dbReference type="InterPro" id="IPR026444">
    <property type="entry name" value="Secre_tail"/>
</dbReference>
<name>A0A3D9L7E4_MARFU</name>
<dbReference type="Proteomes" id="UP000256779">
    <property type="component" value="Unassembled WGS sequence"/>
</dbReference>
<proteinExistence type="predicted"/>
<feature type="signal peptide" evidence="1">
    <location>
        <begin position="1"/>
        <end position="20"/>
    </location>
</feature>
<dbReference type="Gene3D" id="3.20.20.80">
    <property type="entry name" value="Glycosidases"/>
    <property type="match status" value="1"/>
</dbReference>
<evidence type="ECO:0000256" key="1">
    <source>
        <dbReference type="SAM" id="SignalP"/>
    </source>
</evidence>
<dbReference type="RefSeq" id="WP_115866761.1">
    <property type="nucleotide sequence ID" value="NZ_QREG01000002.1"/>
</dbReference>
<comment type="caution">
    <text evidence="3">The sequence shown here is derived from an EMBL/GenBank/DDBJ whole genome shotgun (WGS) entry which is preliminary data.</text>
</comment>
<accession>A0A3D9L7E4</accession>